<accession>A0A1C3XBR2</accession>
<dbReference type="AlphaFoldDB" id="A0A1C3XBR2"/>
<keyword evidence="2" id="KW-1277">Toxin-antitoxin system</keyword>
<dbReference type="EMBL" id="FMAF01000031">
    <property type="protein sequence ID" value="SCB49639.1"/>
    <property type="molecule type" value="Genomic_DNA"/>
</dbReference>
<comment type="similarity">
    <text evidence="1">Belongs to the RelE toxin family.</text>
</comment>
<proteinExistence type="inferred from homology"/>
<dbReference type="Gene3D" id="3.30.2310.20">
    <property type="entry name" value="RelE-like"/>
    <property type="match status" value="1"/>
</dbReference>
<name>A0A1C3XBR2_9HYPH</name>
<dbReference type="Proteomes" id="UP000199205">
    <property type="component" value="Unassembled WGS sequence"/>
</dbReference>
<dbReference type="Pfam" id="PF05016">
    <property type="entry name" value="ParE_toxin"/>
    <property type="match status" value="1"/>
</dbReference>
<evidence type="ECO:0000313" key="4">
    <source>
        <dbReference type="Proteomes" id="UP000199205"/>
    </source>
</evidence>
<dbReference type="InterPro" id="IPR051803">
    <property type="entry name" value="TA_system_RelE-like_toxin"/>
</dbReference>
<dbReference type="InterPro" id="IPR007712">
    <property type="entry name" value="RelE/ParE_toxin"/>
</dbReference>
<dbReference type="InterPro" id="IPR035093">
    <property type="entry name" value="RelE/ParE_toxin_dom_sf"/>
</dbReference>
<organism evidence="3 4">
    <name type="scientific">Rhizobium lusitanum</name>
    <dbReference type="NCBI Taxonomy" id="293958"/>
    <lineage>
        <taxon>Bacteria</taxon>
        <taxon>Pseudomonadati</taxon>
        <taxon>Pseudomonadota</taxon>
        <taxon>Alphaproteobacteria</taxon>
        <taxon>Hyphomicrobiales</taxon>
        <taxon>Rhizobiaceae</taxon>
        <taxon>Rhizobium/Agrobacterium group</taxon>
        <taxon>Rhizobium</taxon>
    </lineage>
</organism>
<dbReference type="OrthoDB" id="8369899at2"/>
<sequence>MAVKLVWSPQAEDDVISIYVEIGLHQPLAAERYYEQFKQKVSLLADQPQLGQRHPEIAASARMLVEAPYVILYETIPDADQGPVDIVQIMRVVDGRRDLRNLLKS</sequence>
<protein>
    <submittedName>
        <fullName evidence="3">Toxin ParE1/3/4</fullName>
    </submittedName>
</protein>
<evidence type="ECO:0000256" key="1">
    <source>
        <dbReference type="ARBA" id="ARBA00006226"/>
    </source>
</evidence>
<evidence type="ECO:0000256" key="2">
    <source>
        <dbReference type="ARBA" id="ARBA00022649"/>
    </source>
</evidence>
<dbReference type="RefSeq" id="WP_092576644.1">
    <property type="nucleotide sequence ID" value="NZ_FMAF01000031.1"/>
</dbReference>
<reference evidence="3 4" key="1">
    <citation type="submission" date="2016-08" db="EMBL/GenBank/DDBJ databases">
        <authorList>
            <person name="Seilhamer J.J."/>
        </authorList>
    </citation>
    <scope>NUCLEOTIDE SEQUENCE [LARGE SCALE GENOMIC DNA]</scope>
    <source>
        <strain evidence="3 4">P1-7</strain>
    </source>
</reference>
<dbReference type="PANTHER" id="PTHR33755">
    <property type="entry name" value="TOXIN PARE1-RELATED"/>
    <property type="match status" value="1"/>
</dbReference>
<gene>
    <name evidence="3" type="ORF">GA0061101_1313</name>
</gene>
<evidence type="ECO:0000313" key="3">
    <source>
        <dbReference type="EMBL" id="SCB49639.1"/>
    </source>
</evidence>